<dbReference type="PANTHER" id="PTHR14969">
    <property type="entry name" value="SPHINGOSINE-1-PHOSPHATE PHOSPHOHYDROLASE"/>
    <property type="match status" value="1"/>
</dbReference>
<keyword evidence="2" id="KW-0472">Membrane</keyword>
<feature type="transmembrane region" description="Helical" evidence="2">
    <location>
        <begin position="184"/>
        <end position="206"/>
    </location>
</feature>
<evidence type="ECO:0000313" key="4">
    <source>
        <dbReference type="EMBL" id="XBH07755.1"/>
    </source>
</evidence>
<name>A0AAU7CRQ7_9BACT</name>
<protein>
    <submittedName>
        <fullName evidence="4">Phosphatase PAP2 family protein</fullName>
    </submittedName>
</protein>
<feature type="transmembrane region" description="Helical" evidence="2">
    <location>
        <begin position="153"/>
        <end position="172"/>
    </location>
</feature>
<dbReference type="EMBL" id="CP155447">
    <property type="protein sequence ID" value="XBH07755.1"/>
    <property type="molecule type" value="Genomic_DNA"/>
</dbReference>
<dbReference type="Pfam" id="PF01569">
    <property type="entry name" value="PAP2"/>
    <property type="match status" value="1"/>
</dbReference>
<gene>
    <name evidence="4" type="ORF">V5E97_17495</name>
</gene>
<sequence>MPERGVVGHFGWASPHSKRLTFGLALLALATLICLIGMLGHSGRVSAATDFDVVVHDWVVAHRGDWPKLIQSMLLVTRLGDPPFAVTSTIAAMLWIYSLHRRSIAGVRRSEVFLWLWAILGAWYIGRVLKLYFKRERPPIVNRLVIEMSYSFPSGHSVFAGAFYTTLAILLSRVVPLSRPWLRIFAISLCMLAAITIAMSRVWLGVHYPTDVLAGLLIGSSTVLGVWLVRIGWAHSQPSGQGDQAVEGCWNESQSPGVERTAGLDENN</sequence>
<keyword evidence="2" id="KW-1133">Transmembrane helix</keyword>
<evidence type="ECO:0000259" key="3">
    <source>
        <dbReference type="SMART" id="SM00014"/>
    </source>
</evidence>
<dbReference type="CDD" id="cd03392">
    <property type="entry name" value="PAP2_like_2"/>
    <property type="match status" value="1"/>
</dbReference>
<dbReference type="InterPro" id="IPR000326">
    <property type="entry name" value="PAP2/HPO"/>
</dbReference>
<evidence type="ECO:0000256" key="1">
    <source>
        <dbReference type="SAM" id="MobiDB-lite"/>
    </source>
</evidence>
<dbReference type="SUPFAM" id="SSF48317">
    <property type="entry name" value="Acid phosphatase/Vanadium-dependent haloperoxidase"/>
    <property type="match status" value="1"/>
</dbReference>
<evidence type="ECO:0000256" key="2">
    <source>
        <dbReference type="SAM" id="Phobius"/>
    </source>
</evidence>
<proteinExistence type="predicted"/>
<keyword evidence="2" id="KW-0812">Transmembrane</keyword>
<feature type="region of interest" description="Disordered" evidence="1">
    <location>
        <begin position="243"/>
        <end position="268"/>
    </location>
</feature>
<dbReference type="AlphaFoldDB" id="A0AAU7CRQ7"/>
<dbReference type="InterPro" id="IPR036938">
    <property type="entry name" value="PAP2/HPO_sf"/>
</dbReference>
<dbReference type="SMART" id="SM00014">
    <property type="entry name" value="acidPPc"/>
    <property type="match status" value="1"/>
</dbReference>
<dbReference type="PANTHER" id="PTHR14969:SF13">
    <property type="entry name" value="AT30094P"/>
    <property type="match status" value="1"/>
</dbReference>
<feature type="transmembrane region" description="Helical" evidence="2">
    <location>
        <begin position="212"/>
        <end position="229"/>
    </location>
</feature>
<feature type="domain" description="Phosphatidic acid phosphatase type 2/haloperoxidase" evidence="3">
    <location>
        <begin position="112"/>
        <end position="227"/>
    </location>
</feature>
<dbReference type="RefSeq" id="WP_406700595.1">
    <property type="nucleotide sequence ID" value="NZ_CP155447.1"/>
</dbReference>
<accession>A0AAU7CRQ7</accession>
<reference evidence="4" key="1">
    <citation type="submission" date="2024-05" db="EMBL/GenBank/DDBJ databases">
        <title>Planctomycetes of the genus Singulisphaera possess chitinolytic capabilities.</title>
        <authorList>
            <person name="Ivanova A."/>
        </authorList>
    </citation>
    <scope>NUCLEOTIDE SEQUENCE</scope>
    <source>
        <strain evidence="4">Ch08T</strain>
    </source>
</reference>
<feature type="transmembrane region" description="Helical" evidence="2">
    <location>
        <begin position="82"/>
        <end position="100"/>
    </location>
</feature>
<organism evidence="4">
    <name type="scientific">Singulisphaera sp. Ch08</name>
    <dbReference type="NCBI Taxonomy" id="3120278"/>
    <lineage>
        <taxon>Bacteria</taxon>
        <taxon>Pseudomonadati</taxon>
        <taxon>Planctomycetota</taxon>
        <taxon>Planctomycetia</taxon>
        <taxon>Isosphaerales</taxon>
        <taxon>Isosphaeraceae</taxon>
        <taxon>Singulisphaera</taxon>
    </lineage>
</organism>
<feature type="transmembrane region" description="Helical" evidence="2">
    <location>
        <begin position="112"/>
        <end position="133"/>
    </location>
</feature>
<dbReference type="Gene3D" id="1.20.144.10">
    <property type="entry name" value="Phosphatidic acid phosphatase type 2/haloperoxidase"/>
    <property type="match status" value="2"/>
</dbReference>